<evidence type="ECO:0000256" key="5">
    <source>
        <dbReference type="RuleBase" id="RU362076"/>
    </source>
</evidence>
<protein>
    <recommendedName>
        <fullName evidence="2 5">Basal-body rod modification protein FlgD</fullName>
    </recommendedName>
</protein>
<feature type="domain" description="FlgD Tudor-like" evidence="7">
    <location>
        <begin position="87"/>
        <end position="222"/>
    </location>
</feature>
<sequence>MSTINNAGFLDQLKWQEEKTPEANPNQALTQEDFFSLLSQQLSMQDPFEPVDNDQMISQMSSFATVDGINSLNEEIKSLNTMMTSGQALEASGLVGQKVLVPSNTGHLPDGSEPIGGVVTVPTGSQSVLVRVEDASGQVVRTMELPTGGSGNVDFSWDGTDADGNRLPTGSYSFSSTGMVDGKTEELGVYTYAHVSSVTLGGADYETVLNLKGLGGITLGDVLAVAEG</sequence>
<dbReference type="EMBL" id="BAABJZ010000083">
    <property type="protein sequence ID" value="GAA4890578.1"/>
    <property type="molecule type" value="Genomic_DNA"/>
</dbReference>
<evidence type="ECO:0000256" key="2">
    <source>
        <dbReference type="ARBA" id="ARBA00016013"/>
    </source>
</evidence>
<evidence type="ECO:0000256" key="3">
    <source>
        <dbReference type="ARBA" id="ARBA00022795"/>
    </source>
</evidence>
<keyword evidence="8" id="KW-0282">Flagellum</keyword>
<comment type="caution">
    <text evidence="8">The sequence shown here is derived from an EMBL/GenBank/DDBJ whole genome shotgun (WGS) entry which is preliminary data.</text>
</comment>
<dbReference type="InterPro" id="IPR025965">
    <property type="entry name" value="FlgD/Vpr_Ig-like"/>
</dbReference>
<dbReference type="Pfam" id="PF13860">
    <property type="entry name" value="FlgD_ig"/>
    <property type="match status" value="1"/>
</dbReference>
<dbReference type="RefSeq" id="WP_345335721.1">
    <property type="nucleotide sequence ID" value="NZ_BAABJZ010000083.1"/>
</dbReference>
<dbReference type="Proteomes" id="UP001499988">
    <property type="component" value="Unassembled WGS sequence"/>
</dbReference>
<evidence type="ECO:0000259" key="6">
    <source>
        <dbReference type="Pfam" id="PF13860"/>
    </source>
</evidence>
<keyword evidence="8" id="KW-0966">Cell projection</keyword>
<name>A0ABP9F161_9GAMM</name>
<evidence type="ECO:0000259" key="7">
    <source>
        <dbReference type="Pfam" id="PF13861"/>
    </source>
</evidence>
<comment type="function">
    <text evidence="4 5">Required for flagellar hook formation. May act as a scaffolding protein.</text>
</comment>
<keyword evidence="3 5" id="KW-1005">Bacterial flagellum biogenesis</keyword>
<dbReference type="Pfam" id="PF03963">
    <property type="entry name" value="FlgD"/>
    <property type="match status" value="1"/>
</dbReference>
<keyword evidence="9" id="KW-1185">Reference proteome</keyword>
<gene>
    <name evidence="8" type="primary">flgD_2</name>
    <name evidence="8" type="ORF">GCM10023333_24810</name>
</gene>
<evidence type="ECO:0000256" key="4">
    <source>
        <dbReference type="ARBA" id="ARBA00024746"/>
    </source>
</evidence>
<comment type="similarity">
    <text evidence="1 5">Belongs to the FlgD family.</text>
</comment>
<dbReference type="Gene3D" id="2.30.30.910">
    <property type="match status" value="1"/>
</dbReference>
<dbReference type="InterPro" id="IPR005648">
    <property type="entry name" value="FlgD"/>
</dbReference>
<accession>A0ABP9F161</accession>
<dbReference type="InterPro" id="IPR025963">
    <property type="entry name" value="FLgD_Tudor"/>
</dbReference>
<evidence type="ECO:0000313" key="8">
    <source>
        <dbReference type="EMBL" id="GAA4890578.1"/>
    </source>
</evidence>
<evidence type="ECO:0000256" key="1">
    <source>
        <dbReference type="ARBA" id="ARBA00010577"/>
    </source>
</evidence>
<reference evidence="9" key="1">
    <citation type="journal article" date="2019" name="Int. J. Syst. Evol. Microbiol.">
        <title>The Global Catalogue of Microorganisms (GCM) 10K type strain sequencing project: providing services to taxonomists for standard genome sequencing and annotation.</title>
        <authorList>
            <consortium name="The Broad Institute Genomics Platform"/>
            <consortium name="The Broad Institute Genome Sequencing Center for Infectious Disease"/>
            <person name="Wu L."/>
            <person name="Ma J."/>
        </authorList>
    </citation>
    <scope>NUCLEOTIDE SEQUENCE [LARGE SCALE GENOMIC DNA]</scope>
    <source>
        <strain evidence="9">JCM 18401</strain>
    </source>
</reference>
<evidence type="ECO:0000313" key="9">
    <source>
        <dbReference type="Proteomes" id="UP001499988"/>
    </source>
</evidence>
<proteinExistence type="inferred from homology"/>
<dbReference type="Gene3D" id="2.60.40.4070">
    <property type="match status" value="1"/>
</dbReference>
<organism evidence="8 9">
    <name type="scientific">Ferrimonas pelagia</name>
    <dbReference type="NCBI Taxonomy" id="1177826"/>
    <lineage>
        <taxon>Bacteria</taxon>
        <taxon>Pseudomonadati</taxon>
        <taxon>Pseudomonadota</taxon>
        <taxon>Gammaproteobacteria</taxon>
        <taxon>Alteromonadales</taxon>
        <taxon>Ferrimonadaceae</taxon>
        <taxon>Ferrimonas</taxon>
    </lineage>
</organism>
<dbReference type="Pfam" id="PF13861">
    <property type="entry name" value="FLgD_tudor"/>
    <property type="match status" value="1"/>
</dbReference>
<keyword evidence="8" id="KW-0969">Cilium</keyword>
<feature type="domain" description="FlgD/Vpr Ig-like" evidence="6">
    <location>
        <begin position="110"/>
        <end position="177"/>
    </location>
</feature>